<evidence type="ECO:0000256" key="6">
    <source>
        <dbReference type="ARBA" id="ARBA00023277"/>
    </source>
</evidence>
<comment type="similarity">
    <text evidence="2 9">Belongs to the glycosyl hydrolase 10 (cellulase F) family.</text>
</comment>
<name>A0A220UDF5_9MICO</name>
<evidence type="ECO:0000259" key="12">
    <source>
        <dbReference type="PROSITE" id="PS51760"/>
    </source>
</evidence>
<dbReference type="EMBL" id="CP022316">
    <property type="protein sequence ID" value="ASK65942.1"/>
    <property type="molecule type" value="Genomic_DNA"/>
</dbReference>
<dbReference type="PROSITE" id="PS51760">
    <property type="entry name" value="GH10_2"/>
    <property type="match status" value="1"/>
</dbReference>
<dbReference type="Proteomes" id="UP000198398">
    <property type="component" value="Chromosome"/>
</dbReference>
<evidence type="ECO:0000256" key="5">
    <source>
        <dbReference type="ARBA" id="ARBA00022801"/>
    </source>
</evidence>
<keyword evidence="3 13" id="KW-0858">Xylan degradation</keyword>
<dbReference type="RefSeq" id="WP_089065183.1">
    <property type="nucleotide sequence ID" value="NZ_CP022316.1"/>
</dbReference>
<feature type="signal peptide" evidence="11">
    <location>
        <begin position="1"/>
        <end position="24"/>
    </location>
</feature>
<dbReference type="InterPro" id="IPR017853">
    <property type="entry name" value="GH"/>
</dbReference>
<evidence type="ECO:0000313" key="13">
    <source>
        <dbReference type="EMBL" id="ASK65942.1"/>
    </source>
</evidence>
<dbReference type="Pfam" id="PF00331">
    <property type="entry name" value="Glyco_hydro_10"/>
    <property type="match status" value="1"/>
</dbReference>
<reference evidence="14" key="1">
    <citation type="submission" date="2017-07" db="EMBL/GenBank/DDBJ databases">
        <title>Brachybacterium sp. VR2415.</title>
        <authorList>
            <person name="Tak E.J."/>
            <person name="Bae J.-W."/>
        </authorList>
    </citation>
    <scope>NUCLEOTIDE SEQUENCE [LARGE SCALE GENOMIC DNA]</scope>
    <source>
        <strain evidence="14">VR2415</strain>
    </source>
</reference>
<feature type="chain" id="PRO_5012917056" description="Beta-xylanase" evidence="11">
    <location>
        <begin position="25"/>
        <end position="393"/>
    </location>
</feature>
<proteinExistence type="inferred from homology"/>
<keyword evidence="7 9" id="KW-0326">Glycosidase</keyword>
<keyword evidence="8 9" id="KW-0624">Polysaccharide degradation</keyword>
<dbReference type="InterPro" id="IPR001000">
    <property type="entry name" value="GH10_dom"/>
</dbReference>
<feature type="domain" description="GH10" evidence="12">
    <location>
        <begin position="68"/>
        <end position="378"/>
    </location>
</feature>
<evidence type="ECO:0000256" key="8">
    <source>
        <dbReference type="ARBA" id="ARBA00023326"/>
    </source>
</evidence>
<feature type="region of interest" description="Disordered" evidence="10">
    <location>
        <begin position="19"/>
        <end position="49"/>
    </location>
</feature>
<dbReference type="PRINTS" id="PR00134">
    <property type="entry name" value="GLHYDRLASE10"/>
</dbReference>
<keyword evidence="4 11" id="KW-0732">Signal</keyword>
<keyword evidence="14" id="KW-1185">Reference proteome</keyword>
<feature type="compositionally biased region" description="Low complexity" evidence="10">
    <location>
        <begin position="37"/>
        <end position="46"/>
    </location>
</feature>
<dbReference type="AlphaFoldDB" id="A0A220UDF5"/>
<dbReference type="GO" id="GO:0031176">
    <property type="term" value="F:endo-1,4-beta-xylanase activity"/>
    <property type="evidence" value="ECO:0007669"/>
    <property type="project" value="UniProtKB-EC"/>
</dbReference>
<organism evidence="13 14">
    <name type="scientific">Brachybacterium avium</name>
    <dbReference type="NCBI Taxonomy" id="2017485"/>
    <lineage>
        <taxon>Bacteria</taxon>
        <taxon>Bacillati</taxon>
        <taxon>Actinomycetota</taxon>
        <taxon>Actinomycetes</taxon>
        <taxon>Micrococcales</taxon>
        <taxon>Dermabacteraceae</taxon>
        <taxon>Brachybacterium</taxon>
    </lineage>
</organism>
<protein>
    <recommendedName>
        <fullName evidence="9">Beta-xylanase</fullName>
        <ecNumber evidence="9">3.2.1.8</ecNumber>
    </recommendedName>
</protein>
<keyword evidence="6 9" id="KW-0119">Carbohydrate metabolism</keyword>
<dbReference type="GO" id="GO:0045493">
    <property type="term" value="P:xylan catabolic process"/>
    <property type="evidence" value="ECO:0007669"/>
    <property type="project" value="UniProtKB-KW"/>
</dbReference>
<dbReference type="KEGG" id="brv:CFK39_09015"/>
<sequence>MRRREILTAGAVATTLAAAGPAAAAPGGSGRGPKSPPGNGSTTPPGLAKKDTLAFAAGSTLKIGCAVAGGGHHLSQPYPDPFTGDDPYREVLAKEFTSLSAENQMKWDHLRPAPDTYDFSDADAIMDFAEANGQVMRGHTLMWHNQNPAWLEEGEYTPEQLREILKEHIATVVGRYAGHMQQWDVVNEIFDDDAALRTSGNIWLRELGTGIIADCFRWAHEADPEALLFFNDYNVDGINPKSDAYHALVKDLLADGVPVHGFSTQGHLSIRYGFPGDIPENLQRFADLGLQTAITELDVRMDLPEGDEPTPEQLEQQADYYRRVTEAALSVEGCESLTLWGVLDKYSWVPGTFPGEGAATVLWDDFSRKPAYDAIQDALAEASGRAGHPALRS</sequence>
<comment type="catalytic activity">
    <reaction evidence="1 9">
        <text>Endohydrolysis of (1-&gt;4)-beta-D-xylosidic linkages in xylans.</text>
        <dbReference type="EC" id="3.2.1.8"/>
    </reaction>
</comment>
<dbReference type="SMART" id="SM00633">
    <property type="entry name" value="Glyco_10"/>
    <property type="match status" value="1"/>
</dbReference>
<keyword evidence="5 9" id="KW-0378">Hydrolase</keyword>
<evidence type="ECO:0000256" key="10">
    <source>
        <dbReference type="SAM" id="MobiDB-lite"/>
    </source>
</evidence>
<evidence type="ECO:0000256" key="9">
    <source>
        <dbReference type="RuleBase" id="RU361174"/>
    </source>
</evidence>
<dbReference type="PANTHER" id="PTHR31490">
    <property type="entry name" value="GLYCOSYL HYDROLASE"/>
    <property type="match status" value="1"/>
</dbReference>
<dbReference type="InterPro" id="IPR044846">
    <property type="entry name" value="GH10"/>
</dbReference>
<dbReference type="EC" id="3.2.1.8" evidence="9"/>
<evidence type="ECO:0000256" key="1">
    <source>
        <dbReference type="ARBA" id="ARBA00000681"/>
    </source>
</evidence>
<dbReference type="SUPFAM" id="SSF51445">
    <property type="entry name" value="(Trans)glycosidases"/>
    <property type="match status" value="1"/>
</dbReference>
<evidence type="ECO:0000256" key="11">
    <source>
        <dbReference type="SAM" id="SignalP"/>
    </source>
</evidence>
<evidence type="ECO:0000256" key="3">
    <source>
        <dbReference type="ARBA" id="ARBA00022651"/>
    </source>
</evidence>
<dbReference type="PANTHER" id="PTHR31490:SF88">
    <property type="entry name" value="BETA-XYLANASE"/>
    <property type="match status" value="1"/>
</dbReference>
<evidence type="ECO:0000256" key="7">
    <source>
        <dbReference type="ARBA" id="ARBA00023295"/>
    </source>
</evidence>
<gene>
    <name evidence="13" type="ORF">CFK39_09015</name>
</gene>
<accession>A0A220UDF5</accession>
<evidence type="ECO:0000256" key="4">
    <source>
        <dbReference type="ARBA" id="ARBA00022729"/>
    </source>
</evidence>
<evidence type="ECO:0000256" key="2">
    <source>
        <dbReference type="ARBA" id="ARBA00007495"/>
    </source>
</evidence>
<evidence type="ECO:0000313" key="14">
    <source>
        <dbReference type="Proteomes" id="UP000198398"/>
    </source>
</evidence>
<dbReference type="Gene3D" id="3.20.20.80">
    <property type="entry name" value="Glycosidases"/>
    <property type="match status" value="1"/>
</dbReference>